<dbReference type="AlphaFoldDB" id="A0AB38U5D6"/>
<dbReference type="SUPFAM" id="SSF52540">
    <property type="entry name" value="P-loop containing nucleoside triphosphate hydrolases"/>
    <property type="match status" value="1"/>
</dbReference>
<evidence type="ECO:0000256" key="1">
    <source>
        <dbReference type="SAM" id="MobiDB-lite"/>
    </source>
</evidence>
<dbReference type="Proteomes" id="UP001059745">
    <property type="component" value="Chromosome 2"/>
</dbReference>
<organism evidence="2 3">
    <name type="scientific">Burkholderia gladioli</name>
    <name type="common">Pseudomonas marginata</name>
    <name type="synonym">Phytomonas marginata</name>
    <dbReference type="NCBI Taxonomy" id="28095"/>
    <lineage>
        <taxon>Bacteria</taxon>
        <taxon>Pseudomonadati</taxon>
        <taxon>Pseudomonadota</taxon>
        <taxon>Betaproteobacteria</taxon>
        <taxon>Burkholderiales</taxon>
        <taxon>Burkholderiaceae</taxon>
        <taxon>Burkholderia</taxon>
    </lineage>
</organism>
<proteinExistence type="predicted"/>
<reference evidence="2" key="1">
    <citation type="submission" date="2022-09" db="EMBL/GenBank/DDBJ databases">
        <title>Genomic of Burkholderia gladioli.</title>
        <authorList>
            <person name="Wu H."/>
        </authorList>
    </citation>
    <scope>NUCLEOTIDE SEQUENCE</scope>
    <source>
        <strain evidence="2">ZN-S4</strain>
    </source>
</reference>
<feature type="region of interest" description="Disordered" evidence="1">
    <location>
        <begin position="645"/>
        <end position="696"/>
    </location>
</feature>
<name>A0AB38U5D6_BURGA</name>
<dbReference type="RefSeq" id="WP_105850800.1">
    <property type="nucleotide sequence ID" value="NZ_CADEVX010000003.1"/>
</dbReference>
<protein>
    <recommendedName>
        <fullName evidence="4">ATP-binding protein</fullName>
    </recommendedName>
</protein>
<dbReference type="EMBL" id="CP104215">
    <property type="protein sequence ID" value="UWX75136.1"/>
    <property type="molecule type" value="Genomic_DNA"/>
</dbReference>
<evidence type="ECO:0000313" key="2">
    <source>
        <dbReference type="EMBL" id="UWX75136.1"/>
    </source>
</evidence>
<evidence type="ECO:0000313" key="3">
    <source>
        <dbReference type="Proteomes" id="UP001059745"/>
    </source>
</evidence>
<sequence>MSQIVIKLDDYDSVARIEPTNLVHRQIYENLRRDIAESLGKARERIHADAARQTADAERYPPGSGLIHFIDGSRGAGKTTFLRSMYANLPGALSSGQGAADAVRIKQLDYIDPTRLEGSEIVLLNVLRALKQVVKTAHLNHGHEPLRETFREQFKGLARGLSLFRNGHDQLAHHDPELFFDRGLSRADDSGALRNNLHAAIDTACKMLEVDALLLAFDDADTNSQHAYRLLECFRNYLDTPRLVILVTGDMELYSLLVRREFSEQLPTAKNDPGEGRQAQRIRMLDHLEDQYLLKLFPLRRRYHLKKLGRLLEEATAEGVDSYALQVTTWQDATRSPESVLDEIIRRGLRVNARSDIDLYREHLLKQPLRSILQVLQRCAPHLGNSDKNGELDSEWSRDLSDAAREAFRAMAQGSLYKKGIMVDDLAANYLPTLTKAVFELACEDGDVDTAAYLRPQASDDDLNNCYLSLAAEVAGLCANSPATALTYMLSGPGSVSLWGKEMRRMAGKVAPDLLARQFRQYMAIGRAEDALNWARRATAVLAAAHPLQPQHSVVDFGIIGLTKRRPRGAKNDVEGRTIESILANRKTPLAELPVFAYSLIDISSQSNRCYASIYNILGLVERLWKADEKEILRRLDSTFPQLSVSSPDWGDTVDSSFSGKPRDGAGNDAAGDNDTDDEDDEDSPESHEGNDATSPRKSFVDAIVAWQKLHANRFKKHAPSSILLGKIWIRIYFSLEKSSYWARTASDNKKRDADGIMALSAASLINAFLVEEADHGLLRYAGKLDRTNPVTSVSNHLNIKRDFLSKNRDKLPLTYAIASCPLVLGLLAPDEREIVQEALGLGTHVDSLPNPDIVKHAFIAGRLRKSKAEPVPKGTPKKPNPYRPVEST</sequence>
<accession>A0AB38U5D6</accession>
<feature type="compositionally biased region" description="Acidic residues" evidence="1">
    <location>
        <begin position="672"/>
        <end position="684"/>
    </location>
</feature>
<gene>
    <name evidence="2" type="ORF">NYZ96_26920</name>
</gene>
<feature type="region of interest" description="Disordered" evidence="1">
    <location>
        <begin position="866"/>
        <end position="889"/>
    </location>
</feature>
<dbReference type="InterPro" id="IPR027417">
    <property type="entry name" value="P-loop_NTPase"/>
</dbReference>
<evidence type="ECO:0008006" key="4">
    <source>
        <dbReference type="Google" id="ProtNLM"/>
    </source>
</evidence>